<evidence type="ECO:0000256" key="4">
    <source>
        <dbReference type="ARBA" id="ARBA00023136"/>
    </source>
</evidence>
<gene>
    <name evidence="6" type="ORF">EPK99_21920</name>
</gene>
<dbReference type="Pfam" id="PF06803">
    <property type="entry name" value="DUF1232"/>
    <property type="match status" value="1"/>
</dbReference>
<evidence type="ECO:0000256" key="3">
    <source>
        <dbReference type="ARBA" id="ARBA00022989"/>
    </source>
</evidence>
<keyword evidence="4" id="KW-0472">Membrane</keyword>
<dbReference type="PIRSF" id="PIRSF031804">
    <property type="entry name" value="UCP031804"/>
    <property type="match status" value="1"/>
</dbReference>
<name>A0A3S3SUI6_9HYPH</name>
<sequence length="132" mass="14712">MDDVKIGEILLPGDEETQAKREQKVRARFWPTLKKAVRHVPFSRDVVAAYYCALDPRTPKRARGLLLAALAYFVMPFDVVPDVFAFVGFTDDIAVLAAALRIIQGHITDQHYDAADKALADHPDVAAEPRPQ</sequence>
<accession>A0A3S3SUI6</accession>
<keyword evidence="3" id="KW-1133">Transmembrane helix</keyword>
<keyword evidence="7" id="KW-1185">Reference proteome</keyword>
<dbReference type="RefSeq" id="WP_128445224.1">
    <property type="nucleotide sequence ID" value="NZ_SBIP01000005.1"/>
</dbReference>
<dbReference type="OrthoDB" id="9813247at2"/>
<organism evidence="6 7">
    <name type="scientific">Neorhizobium lilium</name>
    <dbReference type="NCBI Taxonomy" id="2503024"/>
    <lineage>
        <taxon>Bacteria</taxon>
        <taxon>Pseudomonadati</taxon>
        <taxon>Pseudomonadota</taxon>
        <taxon>Alphaproteobacteria</taxon>
        <taxon>Hyphomicrobiales</taxon>
        <taxon>Rhizobiaceae</taxon>
        <taxon>Rhizobium/Agrobacterium group</taxon>
        <taxon>Neorhizobium</taxon>
    </lineage>
</organism>
<dbReference type="Proteomes" id="UP000287687">
    <property type="component" value="Unassembled WGS sequence"/>
</dbReference>
<proteinExistence type="predicted"/>
<comment type="subcellular location">
    <subcellularLocation>
        <location evidence="1">Endomembrane system</location>
        <topology evidence="1">Multi-pass membrane protein</topology>
    </subcellularLocation>
</comment>
<dbReference type="InterPro" id="IPR016983">
    <property type="entry name" value="UCP031804"/>
</dbReference>
<evidence type="ECO:0000313" key="6">
    <source>
        <dbReference type="EMBL" id="RWX75125.1"/>
    </source>
</evidence>
<dbReference type="AlphaFoldDB" id="A0A3S3SUI6"/>
<evidence type="ECO:0000313" key="7">
    <source>
        <dbReference type="Proteomes" id="UP000287687"/>
    </source>
</evidence>
<evidence type="ECO:0000259" key="5">
    <source>
        <dbReference type="Pfam" id="PF06803"/>
    </source>
</evidence>
<comment type="caution">
    <text evidence="6">The sequence shown here is derived from an EMBL/GenBank/DDBJ whole genome shotgun (WGS) entry which is preliminary data.</text>
</comment>
<dbReference type="GO" id="GO:0012505">
    <property type="term" value="C:endomembrane system"/>
    <property type="evidence" value="ECO:0007669"/>
    <property type="project" value="UniProtKB-SubCell"/>
</dbReference>
<dbReference type="EMBL" id="SBIP01000005">
    <property type="protein sequence ID" value="RWX75125.1"/>
    <property type="molecule type" value="Genomic_DNA"/>
</dbReference>
<keyword evidence="2" id="KW-0812">Transmembrane</keyword>
<evidence type="ECO:0000256" key="2">
    <source>
        <dbReference type="ARBA" id="ARBA00022692"/>
    </source>
</evidence>
<evidence type="ECO:0000256" key="1">
    <source>
        <dbReference type="ARBA" id="ARBA00004127"/>
    </source>
</evidence>
<reference evidence="6 7" key="1">
    <citation type="submission" date="2019-01" db="EMBL/GenBank/DDBJ databases">
        <title>The draft genome of Rhizobium sp. 24NR.</title>
        <authorList>
            <person name="Liu L."/>
            <person name="Liang L."/>
            <person name="Shi S."/>
            <person name="Xu L."/>
            <person name="Wang X."/>
            <person name="Li L."/>
            <person name="Zhang X."/>
        </authorList>
    </citation>
    <scope>NUCLEOTIDE SEQUENCE [LARGE SCALE GENOMIC DNA]</scope>
    <source>
        <strain evidence="6 7">24NR</strain>
    </source>
</reference>
<dbReference type="InterPro" id="IPR010652">
    <property type="entry name" value="DUF1232"/>
</dbReference>
<feature type="domain" description="DUF1232" evidence="5">
    <location>
        <begin position="62"/>
        <end position="97"/>
    </location>
</feature>
<protein>
    <submittedName>
        <fullName evidence="6">DUF1232 domain-containing protein</fullName>
    </submittedName>
</protein>